<dbReference type="GO" id="GO:0022857">
    <property type="term" value="F:transmembrane transporter activity"/>
    <property type="evidence" value="ECO:0007669"/>
    <property type="project" value="InterPro"/>
</dbReference>
<dbReference type="PANTHER" id="PTHR23531">
    <property type="entry name" value="QUINOLENE RESISTANCE PROTEIN NORA"/>
    <property type="match status" value="1"/>
</dbReference>
<comment type="caution">
    <text evidence="7">The sequence shown here is derived from an EMBL/GenBank/DDBJ whole genome shotgun (WGS) entry which is preliminary data.</text>
</comment>
<comment type="subcellular location">
    <subcellularLocation>
        <location evidence="1">Cell membrane</location>
        <topology evidence="1">Multi-pass membrane protein</topology>
    </subcellularLocation>
</comment>
<sequence length="381" mass="39128">MARKAYRGTIFTRQVLLLLFTSLAAFSSFQLLLSVVPLYVRDAGGGSSDAGLATMALMLTTVVVQIQMPRILGRFGYRPALAAGLLFLGLPTFFYPAAESVPSILLVTLLRGVGFGITTVVSAALIAELIPVERRGEGIGLYGLAAALPTVFGLPFGIWLAQNTGYPAVFTLAAAAPLLGIAAALGIRAAPPSSPGEDGRFLAGLRRGALLRPFAVFTATTVSTGVVVTFLPLAAPGAAAAALLVLGLTTTFARWWAGRLGDRYGPHLLLAPGLAAAAAGMVALAQSGQAPLLIGGAVVYGLGLGALQNATLVLMMNRVKRSEYGLASTLWNVAFDAGTGAGALAFGLVIEAAGFSPAFYLTGALLLAAMALVRLDMRRAP</sequence>
<feature type="transmembrane region" description="Helical" evidence="5">
    <location>
        <begin position="50"/>
        <end position="68"/>
    </location>
</feature>
<dbReference type="Proteomes" id="UP000295244">
    <property type="component" value="Unassembled WGS sequence"/>
</dbReference>
<dbReference type="PROSITE" id="PS50850">
    <property type="entry name" value="MFS"/>
    <property type="match status" value="1"/>
</dbReference>
<proteinExistence type="predicted"/>
<feature type="transmembrane region" description="Helical" evidence="5">
    <location>
        <begin position="104"/>
        <end position="127"/>
    </location>
</feature>
<dbReference type="Pfam" id="PF07690">
    <property type="entry name" value="MFS_1"/>
    <property type="match status" value="1"/>
</dbReference>
<protein>
    <submittedName>
        <fullName evidence="7">MFS transporter</fullName>
    </submittedName>
</protein>
<dbReference type="InterPro" id="IPR052714">
    <property type="entry name" value="MFS_Exporter"/>
</dbReference>
<feature type="transmembrane region" description="Helical" evidence="5">
    <location>
        <begin position="237"/>
        <end position="256"/>
    </location>
</feature>
<dbReference type="GO" id="GO:0005886">
    <property type="term" value="C:plasma membrane"/>
    <property type="evidence" value="ECO:0007669"/>
    <property type="project" value="UniProtKB-SubCell"/>
</dbReference>
<evidence type="ECO:0000259" key="6">
    <source>
        <dbReference type="PROSITE" id="PS50850"/>
    </source>
</evidence>
<keyword evidence="2 5" id="KW-0812">Transmembrane</keyword>
<evidence type="ECO:0000256" key="1">
    <source>
        <dbReference type="ARBA" id="ARBA00004651"/>
    </source>
</evidence>
<keyword evidence="4 5" id="KW-0472">Membrane</keyword>
<accession>A0A4R1BN54</accession>
<feature type="transmembrane region" description="Helical" evidence="5">
    <location>
        <begin position="139"/>
        <end position="160"/>
    </location>
</feature>
<dbReference type="Gene3D" id="1.20.1250.20">
    <property type="entry name" value="MFS general substrate transporter like domains"/>
    <property type="match status" value="1"/>
</dbReference>
<dbReference type="SUPFAM" id="SSF103473">
    <property type="entry name" value="MFS general substrate transporter"/>
    <property type="match status" value="1"/>
</dbReference>
<feature type="transmembrane region" description="Helical" evidence="5">
    <location>
        <begin position="356"/>
        <end position="375"/>
    </location>
</feature>
<feature type="transmembrane region" description="Helical" evidence="5">
    <location>
        <begin position="210"/>
        <end position="231"/>
    </location>
</feature>
<dbReference type="RefSeq" id="WP_132689487.1">
    <property type="nucleotide sequence ID" value="NZ_SKBU01000009.1"/>
</dbReference>
<name>A0A4R1BN54_9ACTN</name>
<feature type="transmembrane region" description="Helical" evidence="5">
    <location>
        <begin position="80"/>
        <end position="98"/>
    </location>
</feature>
<feature type="transmembrane region" description="Helical" evidence="5">
    <location>
        <begin position="166"/>
        <end position="189"/>
    </location>
</feature>
<dbReference type="InterPro" id="IPR005829">
    <property type="entry name" value="Sugar_transporter_CS"/>
</dbReference>
<dbReference type="InterPro" id="IPR011701">
    <property type="entry name" value="MFS"/>
</dbReference>
<dbReference type="PANTHER" id="PTHR23531:SF1">
    <property type="entry name" value="QUINOLENE RESISTANCE PROTEIN NORA"/>
    <property type="match status" value="1"/>
</dbReference>
<gene>
    <name evidence="7" type="ORF">E0L93_05255</name>
</gene>
<keyword evidence="3 5" id="KW-1133">Transmembrane helix</keyword>
<evidence type="ECO:0000256" key="2">
    <source>
        <dbReference type="ARBA" id="ARBA00022692"/>
    </source>
</evidence>
<evidence type="ECO:0000256" key="4">
    <source>
        <dbReference type="ARBA" id="ARBA00023136"/>
    </source>
</evidence>
<dbReference type="EMBL" id="SKBU01000009">
    <property type="protein sequence ID" value="TCJ18909.1"/>
    <property type="molecule type" value="Genomic_DNA"/>
</dbReference>
<dbReference type="AlphaFoldDB" id="A0A4R1BN54"/>
<dbReference type="PROSITE" id="PS00217">
    <property type="entry name" value="SUGAR_TRANSPORT_2"/>
    <property type="match status" value="1"/>
</dbReference>
<feature type="transmembrane region" description="Helical" evidence="5">
    <location>
        <begin position="329"/>
        <end position="350"/>
    </location>
</feature>
<organism evidence="7 8">
    <name type="scientific">Rubrobacter taiwanensis</name>
    <dbReference type="NCBI Taxonomy" id="185139"/>
    <lineage>
        <taxon>Bacteria</taxon>
        <taxon>Bacillati</taxon>
        <taxon>Actinomycetota</taxon>
        <taxon>Rubrobacteria</taxon>
        <taxon>Rubrobacterales</taxon>
        <taxon>Rubrobacteraceae</taxon>
        <taxon>Rubrobacter</taxon>
    </lineage>
</organism>
<dbReference type="InterPro" id="IPR036259">
    <property type="entry name" value="MFS_trans_sf"/>
</dbReference>
<evidence type="ECO:0000313" key="8">
    <source>
        <dbReference type="Proteomes" id="UP000295244"/>
    </source>
</evidence>
<dbReference type="OrthoDB" id="5189108at2"/>
<keyword evidence="8" id="KW-1185">Reference proteome</keyword>
<evidence type="ECO:0000256" key="3">
    <source>
        <dbReference type="ARBA" id="ARBA00022989"/>
    </source>
</evidence>
<feature type="transmembrane region" description="Helical" evidence="5">
    <location>
        <begin position="268"/>
        <end position="286"/>
    </location>
</feature>
<dbReference type="InterPro" id="IPR020846">
    <property type="entry name" value="MFS_dom"/>
</dbReference>
<evidence type="ECO:0000256" key="5">
    <source>
        <dbReference type="SAM" id="Phobius"/>
    </source>
</evidence>
<feature type="transmembrane region" description="Helical" evidence="5">
    <location>
        <begin position="292"/>
        <end position="317"/>
    </location>
</feature>
<evidence type="ECO:0000313" key="7">
    <source>
        <dbReference type="EMBL" id="TCJ18909.1"/>
    </source>
</evidence>
<reference evidence="7 8" key="1">
    <citation type="submission" date="2019-03" db="EMBL/GenBank/DDBJ databases">
        <title>Whole genome sequence of a novel Rubrobacter taiwanensis strain, isolated from Yellowstone National Park.</title>
        <authorList>
            <person name="Freed S."/>
            <person name="Ramaley R.F."/>
            <person name="Kyndt J.A."/>
        </authorList>
    </citation>
    <scope>NUCLEOTIDE SEQUENCE [LARGE SCALE GENOMIC DNA]</scope>
    <source>
        <strain evidence="7 8">Yellowstone</strain>
    </source>
</reference>
<feature type="domain" description="Major facilitator superfamily (MFS) profile" evidence="6">
    <location>
        <begin position="14"/>
        <end position="381"/>
    </location>
</feature>